<evidence type="ECO:0000256" key="3">
    <source>
        <dbReference type="ARBA" id="ARBA00022729"/>
    </source>
</evidence>
<evidence type="ECO:0000313" key="13">
    <source>
        <dbReference type="Proteomes" id="UP000288716"/>
    </source>
</evidence>
<evidence type="ECO:0000256" key="4">
    <source>
        <dbReference type="ARBA" id="ARBA00022734"/>
    </source>
</evidence>
<dbReference type="PROSITE" id="PS51328">
    <property type="entry name" value="L_LECTIN_LIKE"/>
    <property type="match status" value="1"/>
</dbReference>
<dbReference type="VEuPathDB" id="VectorBase:LDEU003432"/>
<keyword evidence="5 9" id="KW-1133">Transmembrane helix</keyword>
<protein>
    <submittedName>
        <fullName evidence="12">Protein ERGIC-53-like protein</fullName>
    </submittedName>
</protein>
<sequence length="516" mass="58181">MSIVRVTLGAFLVLSLHCSGQVPPSGSNQYELPFKRFEYKYSFKGPYLAQKDGTVPFWEYKGDTIASQDMVRITPSLRSKRGSIWTKVRSSFEWWEVELDFRINGRGRLGADGIGFWFVNNIPQENTNPEVETVFGVYGPWTGLGIFFDSYDNGGKAHNPNLILAMVNDGTKVYDNTNDGINQRLGSCVRDFRNKPFPIKAKIEYYKNTLTVLFNSGTTNVEDAYEICIRVENVFLPQSGHFGVSAATGGLADDHDVLKFLTSSLHPPGSQPKKGGVADLEKEKFAKEYEHYKESFEKQKEDYYKQHPDEERKYREQEGYSPEKEYESIGERNLQQIYAIQSDISAVLRASNHKLDEIIGRQERTLSLISNIQVGGGQVQTGAGGIAMPIQRHEVDSLLNMQQESVRTLRELKTHAAQQQQFQAQPASAQQANMHSLQQQLLTETRDSVNVLRKELGAIASKLAETGGYRANVECPPPANCLSSSHFFVFMSLHLIILIAFSFYKSSRESAAKKFY</sequence>
<comment type="subcellular location">
    <subcellularLocation>
        <location evidence="1">Endoplasmic reticulum-Golgi intermediate compartment membrane</location>
        <topology evidence="1">Single-pass type I membrane protein</topology>
    </subcellularLocation>
</comment>
<feature type="signal peptide" evidence="10">
    <location>
        <begin position="1"/>
        <end position="20"/>
    </location>
</feature>
<dbReference type="GO" id="GO:0033116">
    <property type="term" value="C:endoplasmic reticulum-Golgi intermediate compartment membrane"/>
    <property type="evidence" value="ECO:0007669"/>
    <property type="project" value="UniProtKB-SubCell"/>
</dbReference>
<accession>A0A443SM42</accession>
<dbReference type="FunFam" id="2.60.120.200:FF:000028">
    <property type="entry name" value="Blast:Protein ERGIC-53"/>
    <property type="match status" value="1"/>
</dbReference>
<dbReference type="GO" id="GO:0000139">
    <property type="term" value="C:Golgi membrane"/>
    <property type="evidence" value="ECO:0007669"/>
    <property type="project" value="TreeGrafter"/>
</dbReference>
<evidence type="ECO:0000256" key="5">
    <source>
        <dbReference type="ARBA" id="ARBA00022989"/>
    </source>
</evidence>
<name>A0A443SM42_9ACAR</name>
<keyword evidence="4" id="KW-0430">Lectin</keyword>
<evidence type="ECO:0000313" key="12">
    <source>
        <dbReference type="EMBL" id="RWS28606.1"/>
    </source>
</evidence>
<dbReference type="GO" id="GO:0005789">
    <property type="term" value="C:endoplasmic reticulum membrane"/>
    <property type="evidence" value="ECO:0007669"/>
    <property type="project" value="TreeGrafter"/>
</dbReference>
<feature type="region of interest" description="Disordered" evidence="8">
    <location>
        <begin position="299"/>
        <end position="322"/>
    </location>
</feature>
<dbReference type="Gene3D" id="2.60.120.200">
    <property type="match status" value="1"/>
</dbReference>
<evidence type="ECO:0000256" key="2">
    <source>
        <dbReference type="ARBA" id="ARBA00022692"/>
    </source>
</evidence>
<dbReference type="EMBL" id="NCKV01001291">
    <property type="protein sequence ID" value="RWS28606.1"/>
    <property type="molecule type" value="Genomic_DNA"/>
</dbReference>
<dbReference type="GO" id="GO:0005537">
    <property type="term" value="F:D-mannose binding"/>
    <property type="evidence" value="ECO:0007669"/>
    <property type="project" value="TreeGrafter"/>
</dbReference>
<feature type="domain" description="L-type lectin-like" evidence="11">
    <location>
        <begin position="35"/>
        <end position="265"/>
    </location>
</feature>
<dbReference type="PANTHER" id="PTHR12223">
    <property type="entry name" value="VESICULAR MANNOSE-BINDING LECTIN"/>
    <property type="match status" value="1"/>
</dbReference>
<feature type="transmembrane region" description="Helical" evidence="9">
    <location>
        <begin position="485"/>
        <end position="504"/>
    </location>
</feature>
<reference evidence="12 13" key="1">
    <citation type="journal article" date="2018" name="Gigascience">
        <title>Genomes of trombidid mites reveal novel predicted allergens and laterally-transferred genes associated with secondary metabolism.</title>
        <authorList>
            <person name="Dong X."/>
            <person name="Chaisiri K."/>
            <person name="Xia D."/>
            <person name="Armstrong S.D."/>
            <person name="Fang Y."/>
            <person name="Donnelly M.J."/>
            <person name="Kadowaki T."/>
            <person name="McGarry J.W."/>
            <person name="Darby A.C."/>
            <person name="Makepeace B.L."/>
        </authorList>
    </citation>
    <scope>NUCLEOTIDE SEQUENCE [LARGE SCALE GENOMIC DNA]</scope>
    <source>
        <strain evidence="12">UoL-UT</strain>
    </source>
</reference>
<keyword evidence="7" id="KW-1015">Disulfide bond</keyword>
<evidence type="ECO:0000256" key="1">
    <source>
        <dbReference type="ARBA" id="ARBA00004151"/>
    </source>
</evidence>
<feature type="chain" id="PRO_5019477431" evidence="10">
    <location>
        <begin position="21"/>
        <end position="516"/>
    </location>
</feature>
<dbReference type="InterPro" id="IPR051136">
    <property type="entry name" value="Intracellular_Lectin-GPT"/>
</dbReference>
<dbReference type="Pfam" id="PF03388">
    <property type="entry name" value="Lectin_leg-like"/>
    <property type="match status" value="1"/>
</dbReference>
<proteinExistence type="predicted"/>
<evidence type="ECO:0000256" key="7">
    <source>
        <dbReference type="ARBA" id="ARBA00023157"/>
    </source>
</evidence>
<keyword evidence="2 9" id="KW-0812">Transmembrane</keyword>
<dbReference type="OrthoDB" id="10265193at2759"/>
<evidence type="ECO:0000256" key="9">
    <source>
        <dbReference type="SAM" id="Phobius"/>
    </source>
</evidence>
<dbReference type="STRING" id="299467.A0A443SM42"/>
<dbReference type="PANTHER" id="PTHR12223:SF28">
    <property type="entry name" value="LECTIN, MANNOSE BINDING 1 LIKE"/>
    <property type="match status" value="1"/>
</dbReference>
<dbReference type="Proteomes" id="UP000288716">
    <property type="component" value="Unassembled WGS sequence"/>
</dbReference>
<organism evidence="12 13">
    <name type="scientific">Leptotrombidium deliense</name>
    <dbReference type="NCBI Taxonomy" id="299467"/>
    <lineage>
        <taxon>Eukaryota</taxon>
        <taxon>Metazoa</taxon>
        <taxon>Ecdysozoa</taxon>
        <taxon>Arthropoda</taxon>
        <taxon>Chelicerata</taxon>
        <taxon>Arachnida</taxon>
        <taxon>Acari</taxon>
        <taxon>Acariformes</taxon>
        <taxon>Trombidiformes</taxon>
        <taxon>Prostigmata</taxon>
        <taxon>Anystina</taxon>
        <taxon>Parasitengona</taxon>
        <taxon>Trombiculoidea</taxon>
        <taxon>Trombiculidae</taxon>
        <taxon>Leptotrombidium</taxon>
    </lineage>
</organism>
<dbReference type="GO" id="GO:0030134">
    <property type="term" value="C:COPII-coated ER to Golgi transport vesicle"/>
    <property type="evidence" value="ECO:0007669"/>
    <property type="project" value="TreeGrafter"/>
</dbReference>
<gene>
    <name evidence="12" type="ORF">B4U80_04688</name>
</gene>
<dbReference type="CDD" id="cd06902">
    <property type="entry name" value="lectin_ERGIC-53_ERGL"/>
    <property type="match status" value="1"/>
</dbReference>
<keyword evidence="13" id="KW-1185">Reference proteome</keyword>
<dbReference type="AlphaFoldDB" id="A0A443SM42"/>
<comment type="caution">
    <text evidence="12">The sequence shown here is derived from an EMBL/GenBank/DDBJ whole genome shotgun (WGS) entry which is preliminary data.</text>
</comment>
<dbReference type="InterPro" id="IPR013320">
    <property type="entry name" value="ConA-like_dom_sf"/>
</dbReference>
<dbReference type="GO" id="GO:0006888">
    <property type="term" value="P:endoplasmic reticulum to Golgi vesicle-mediated transport"/>
    <property type="evidence" value="ECO:0007669"/>
    <property type="project" value="TreeGrafter"/>
</dbReference>
<evidence type="ECO:0000256" key="6">
    <source>
        <dbReference type="ARBA" id="ARBA00023136"/>
    </source>
</evidence>
<evidence type="ECO:0000259" key="11">
    <source>
        <dbReference type="PROSITE" id="PS51328"/>
    </source>
</evidence>
<keyword evidence="3 10" id="KW-0732">Signal</keyword>
<dbReference type="InterPro" id="IPR005052">
    <property type="entry name" value="Lectin_leg"/>
</dbReference>
<keyword evidence="6 9" id="KW-0472">Membrane</keyword>
<evidence type="ECO:0000256" key="8">
    <source>
        <dbReference type="SAM" id="MobiDB-lite"/>
    </source>
</evidence>
<dbReference type="SUPFAM" id="SSF49899">
    <property type="entry name" value="Concanavalin A-like lectins/glucanases"/>
    <property type="match status" value="1"/>
</dbReference>
<evidence type="ECO:0000256" key="10">
    <source>
        <dbReference type="SAM" id="SignalP"/>
    </source>
</evidence>